<feature type="domain" description="RING-type" evidence="15">
    <location>
        <begin position="676"/>
        <end position="721"/>
    </location>
</feature>
<keyword evidence="12" id="KW-0539">Nucleus</keyword>
<dbReference type="SUPFAM" id="SSF52540">
    <property type="entry name" value="P-loop containing nucleoside triphosphate hydrolases"/>
    <property type="match status" value="2"/>
</dbReference>
<evidence type="ECO:0000256" key="2">
    <source>
        <dbReference type="ARBA" id="ARBA00007025"/>
    </source>
</evidence>
<keyword evidence="6 13" id="KW-0863">Zinc-finger</keyword>
<dbReference type="InterPro" id="IPR013083">
    <property type="entry name" value="Znf_RING/FYVE/PHD"/>
</dbReference>
<dbReference type="CDD" id="cd18793">
    <property type="entry name" value="SF2_C_SNF"/>
    <property type="match status" value="1"/>
</dbReference>
<organism evidence="18 19">
    <name type="scientific">Malassezia brasiliensis</name>
    <dbReference type="NCBI Taxonomy" id="1821822"/>
    <lineage>
        <taxon>Eukaryota</taxon>
        <taxon>Fungi</taxon>
        <taxon>Dikarya</taxon>
        <taxon>Basidiomycota</taxon>
        <taxon>Ustilaginomycotina</taxon>
        <taxon>Malasseziomycetes</taxon>
        <taxon>Malasseziales</taxon>
        <taxon>Malasseziaceae</taxon>
        <taxon>Malassezia</taxon>
    </lineage>
</organism>
<dbReference type="GO" id="GO:0005634">
    <property type="term" value="C:nucleus"/>
    <property type="evidence" value="ECO:0007669"/>
    <property type="project" value="UniProtKB-SubCell"/>
</dbReference>
<dbReference type="GO" id="GO:0003676">
    <property type="term" value="F:nucleic acid binding"/>
    <property type="evidence" value="ECO:0007669"/>
    <property type="project" value="InterPro"/>
</dbReference>
<dbReference type="InterPro" id="IPR000330">
    <property type="entry name" value="SNF2_N"/>
</dbReference>
<evidence type="ECO:0000256" key="5">
    <source>
        <dbReference type="ARBA" id="ARBA00022763"/>
    </source>
</evidence>
<evidence type="ECO:0000259" key="16">
    <source>
        <dbReference type="PROSITE" id="PS51192"/>
    </source>
</evidence>
<comment type="subcellular location">
    <subcellularLocation>
        <location evidence="1">Nucleus</location>
    </subcellularLocation>
</comment>
<evidence type="ECO:0000259" key="17">
    <source>
        <dbReference type="PROSITE" id="PS51194"/>
    </source>
</evidence>
<dbReference type="InterPro" id="IPR049730">
    <property type="entry name" value="SNF2/RAD54-like_C"/>
</dbReference>
<dbReference type="InterPro" id="IPR001841">
    <property type="entry name" value="Znf_RING"/>
</dbReference>
<comment type="similarity">
    <text evidence="2">Belongs to the SNF2/RAD54 helicase family.</text>
</comment>
<feature type="region of interest" description="Disordered" evidence="14">
    <location>
        <begin position="166"/>
        <end position="198"/>
    </location>
</feature>
<evidence type="ECO:0000256" key="1">
    <source>
        <dbReference type="ARBA" id="ARBA00004123"/>
    </source>
</evidence>
<evidence type="ECO:0000259" key="15">
    <source>
        <dbReference type="PROSITE" id="PS50089"/>
    </source>
</evidence>
<evidence type="ECO:0000256" key="10">
    <source>
        <dbReference type="ARBA" id="ARBA00022840"/>
    </source>
</evidence>
<evidence type="ECO:0000256" key="3">
    <source>
        <dbReference type="ARBA" id="ARBA00022723"/>
    </source>
</evidence>
<keyword evidence="19" id="KW-1185">Reference proteome</keyword>
<keyword evidence="5" id="KW-0227">DNA damage</keyword>
<evidence type="ECO:0000256" key="12">
    <source>
        <dbReference type="ARBA" id="ARBA00023242"/>
    </source>
</evidence>
<dbReference type="Pfam" id="PF08797">
    <property type="entry name" value="HIRAN"/>
    <property type="match status" value="1"/>
</dbReference>
<evidence type="ECO:0000256" key="8">
    <source>
        <dbReference type="ARBA" id="ARBA00022806"/>
    </source>
</evidence>
<dbReference type="GO" id="GO:0006281">
    <property type="term" value="P:DNA repair"/>
    <property type="evidence" value="ECO:0007669"/>
    <property type="project" value="UniProtKB-KW"/>
</dbReference>
<dbReference type="InterPro" id="IPR038718">
    <property type="entry name" value="SNF2-like_sf"/>
</dbReference>
<feature type="domain" description="Helicase ATP-binding" evidence="16">
    <location>
        <begin position="292"/>
        <end position="493"/>
    </location>
</feature>
<keyword evidence="9" id="KW-0862">Zinc</keyword>
<dbReference type="InterPro" id="IPR014905">
    <property type="entry name" value="HIRAN"/>
</dbReference>
<keyword evidence="7" id="KW-0378">Hydrolase</keyword>
<dbReference type="GO" id="GO:0008094">
    <property type="term" value="F:ATP-dependent activity, acting on DNA"/>
    <property type="evidence" value="ECO:0007669"/>
    <property type="project" value="TreeGrafter"/>
</dbReference>
<evidence type="ECO:0000313" key="18">
    <source>
        <dbReference type="EMBL" id="WFC93720.1"/>
    </source>
</evidence>
<keyword evidence="8 18" id="KW-0347">Helicase</keyword>
<dbReference type="CDD" id="cd18008">
    <property type="entry name" value="DEXDc_SHPRH-like"/>
    <property type="match status" value="1"/>
</dbReference>
<dbReference type="GO" id="GO:0016818">
    <property type="term" value="F:hydrolase activity, acting on acid anhydrides, in phosphorus-containing anhydrides"/>
    <property type="evidence" value="ECO:0007669"/>
    <property type="project" value="InterPro"/>
</dbReference>
<dbReference type="Pfam" id="PF00176">
    <property type="entry name" value="SNF2-rel_dom"/>
    <property type="match status" value="1"/>
</dbReference>
<evidence type="ECO:0000256" key="4">
    <source>
        <dbReference type="ARBA" id="ARBA00022741"/>
    </source>
</evidence>
<evidence type="ECO:0000256" key="7">
    <source>
        <dbReference type="ARBA" id="ARBA00022801"/>
    </source>
</evidence>
<keyword evidence="11" id="KW-0234">DNA repair</keyword>
<accession>A0AAF0INF7</accession>
<evidence type="ECO:0000256" key="6">
    <source>
        <dbReference type="ARBA" id="ARBA00022771"/>
    </source>
</evidence>
<proteinExistence type="inferred from homology"/>
<dbReference type="GO" id="GO:0005524">
    <property type="term" value="F:ATP binding"/>
    <property type="evidence" value="ECO:0007669"/>
    <property type="project" value="UniProtKB-KW"/>
</dbReference>
<dbReference type="SUPFAM" id="SSF57850">
    <property type="entry name" value="RING/U-box"/>
    <property type="match status" value="1"/>
</dbReference>
<dbReference type="EMBL" id="CP119951">
    <property type="protein sequence ID" value="WFC93720.1"/>
    <property type="molecule type" value="Genomic_DNA"/>
</dbReference>
<dbReference type="PROSITE" id="PS51194">
    <property type="entry name" value="HELICASE_CTER"/>
    <property type="match status" value="1"/>
</dbReference>
<keyword evidence="4" id="KW-0547">Nucleotide-binding</keyword>
<dbReference type="GO" id="GO:0004386">
    <property type="term" value="F:helicase activity"/>
    <property type="evidence" value="ECO:0007669"/>
    <property type="project" value="UniProtKB-KW"/>
</dbReference>
<dbReference type="Gene3D" id="3.40.50.300">
    <property type="entry name" value="P-loop containing nucleotide triphosphate hydrolases"/>
    <property type="match status" value="1"/>
</dbReference>
<dbReference type="Gene3D" id="3.30.40.10">
    <property type="entry name" value="Zinc/RING finger domain, C3HC4 (zinc finger)"/>
    <property type="match status" value="1"/>
</dbReference>
<dbReference type="GO" id="GO:0008270">
    <property type="term" value="F:zinc ion binding"/>
    <property type="evidence" value="ECO:0007669"/>
    <property type="project" value="UniProtKB-KW"/>
</dbReference>
<dbReference type="Gene3D" id="3.40.50.10810">
    <property type="entry name" value="Tandem AAA-ATPase domain"/>
    <property type="match status" value="1"/>
</dbReference>
<dbReference type="PROSITE" id="PS51192">
    <property type="entry name" value="HELICASE_ATP_BIND_1"/>
    <property type="match status" value="1"/>
</dbReference>
<reference evidence="18" key="1">
    <citation type="submission" date="2023-03" db="EMBL/GenBank/DDBJ databases">
        <title>Mating type loci evolution in Malassezia.</title>
        <authorList>
            <person name="Coelho M.A."/>
        </authorList>
    </citation>
    <scope>NUCLEOTIDE SEQUENCE</scope>
    <source>
        <strain evidence="18">CBS 14135</strain>
    </source>
</reference>
<gene>
    <name evidence="18" type="primary">RAD5</name>
    <name evidence="18" type="ORF">MBRA1_000342</name>
</gene>
<evidence type="ECO:0000256" key="11">
    <source>
        <dbReference type="ARBA" id="ARBA00023204"/>
    </source>
</evidence>
<feature type="compositionally biased region" description="Basic and acidic residues" evidence="14">
    <location>
        <begin position="171"/>
        <end position="181"/>
    </location>
</feature>
<sequence length="887" mass="98590">MTESAPLFFLDGDEGECGGSDCIQPGDRVLIQRKKKPAKVSGRGGSRARELPDYVVRFSDLRGFEIGRIPVDVGGWMSRLLDDGLVEFDGTVVDCATPLSVGSDVILEIKAYIKRDAFRESITSLVNLQSDDISPPLAEESAHERHLRHRKVALQRLFRACDLSPTQGAAAHDENEKETKPAAEAPQGEGDNDGTEISDSRLNDIYARAQKNDASLPEAEAPDTFALALRPYQKQALAWMQEMESTQTSSSREASLHPLWEAYMFPLADDPDAGAEPFYYNPYIGDLSLTFQPASRGARGGILADEMGLGKTIMLASLIHANRTVDAHAPPPPKRTKTLKQASLTSAFGAAPKSSKSHATLVVAPMSLLSQWQSELERASRPGTLTVHVYYGEARDQLAAALDQQRADVVITSYGTLTSEYRRESERRGSALLFRHVWHRVILDEAHTIKNRATVAARAACLLQADRRWVLTGTPIQNRLTDLYSLLRFLHVEPWGDVSFFNSFLAKPFASQNAKALDIVQAILSSILLRREKSTRDRNGRPIVDLPEKTLDTQHLRFSAAEREIYLSVYERARMRYKRLAAQGLVGRNFSLIFSVLMRLRQAVCHPLLVMHSDRGSALPEPLQAEEMDEAQYNAHLQKLIARFQAGESNGNAQYALQVLDELVQSDAPSEEGEECPFCMETKMSKCFLPLCMHHGCRDCLVQYLQACEDRGEEPHCPVCRKGPVQVADLVESVRPLKPSAPAVRGVPRSSTKLDALMGQLHELIAQDPALKGVIFSQFTGFLDLIQATLDHAGYRYVRLDGSTSQADRAKVLRTFDESREPLLLLISLRAGGVGLNLTAANHVWLMDCWWNSSIEDQAVDRIHRVGQTRPVTVHRLLVEDTIEDRS</sequence>
<evidence type="ECO:0000256" key="14">
    <source>
        <dbReference type="SAM" id="MobiDB-lite"/>
    </source>
</evidence>
<dbReference type="PROSITE" id="PS50089">
    <property type="entry name" value="ZF_RING_2"/>
    <property type="match status" value="1"/>
</dbReference>
<dbReference type="Proteomes" id="UP001216638">
    <property type="component" value="Chromosome 1"/>
</dbReference>
<keyword evidence="10" id="KW-0067">ATP-binding</keyword>
<evidence type="ECO:0000313" key="19">
    <source>
        <dbReference type="Proteomes" id="UP001216638"/>
    </source>
</evidence>
<name>A0AAF0INF7_9BASI</name>
<feature type="domain" description="Helicase C-terminal" evidence="17">
    <location>
        <begin position="757"/>
        <end position="887"/>
    </location>
</feature>
<dbReference type="InterPro" id="IPR001650">
    <property type="entry name" value="Helicase_C-like"/>
</dbReference>
<dbReference type="SMART" id="SM00910">
    <property type="entry name" value="HIRAN"/>
    <property type="match status" value="1"/>
</dbReference>
<dbReference type="PANTHER" id="PTHR45626">
    <property type="entry name" value="TRANSCRIPTION TERMINATION FACTOR 2-RELATED"/>
    <property type="match status" value="1"/>
</dbReference>
<dbReference type="PANTHER" id="PTHR45626:SF22">
    <property type="entry name" value="DNA REPAIR PROTEIN RAD5"/>
    <property type="match status" value="1"/>
</dbReference>
<evidence type="ECO:0000256" key="9">
    <source>
        <dbReference type="ARBA" id="ARBA00022833"/>
    </source>
</evidence>
<dbReference type="AlphaFoldDB" id="A0AAF0INF7"/>
<dbReference type="SMART" id="SM00487">
    <property type="entry name" value="DEXDc"/>
    <property type="match status" value="1"/>
</dbReference>
<dbReference type="Pfam" id="PF00271">
    <property type="entry name" value="Helicase_C"/>
    <property type="match status" value="1"/>
</dbReference>
<keyword evidence="3" id="KW-0479">Metal-binding</keyword>
<protein>
    <submittedName>
        <fullName evidence="18">DNA helicase rad5</fullName>
    </submittedName>
</protein>
<dbReference type="InterPro" id="IPR014001">
    <property type="entry name" value="Helicase_ATP-bd"/>
</dbReference>
<dbReference type="SMART" id="SM00490">
    <property type="entry name" value="HELICc"/>
    <property type="match status" value="1"/>
</dbReference>
<dbReference type="InterPro" id="IPR050628">
    <property type="entry name" value="SNF2_RAD54_helicase_TF"/>
</dbReference>
<evidence type="ECO:0000256" key="13">
    <source>
        <dbReference type="PROSITE-ProRule" id="PRU00175"/>
    </source>
</evidence>
<dbReference type="InterPro" id="IPR027417">
    <property type="entry name" value="P-loop_NTPase"/>
</dbReference>